<evidence type="ECO:0000259" key="8">
    <source>
        <dbReference type="Pfam" id="PF07715"/>
    </source>
</evidence>
<keyword evidence="2 4" id="KW-0472">Membrane</keyword>
<dbReference type="STRING" id="349064.SAMN05660429_01048"/>
<dbReference type="InterPro" id="IPR010104">
    <property type="entry name" value="TonB_rcpt_bac"/>
</dbReference>
<dbReference type="PANTHER" id="PTHR40980">
    <property type="entry name" value="PLUG DOMAIN-CONTAINING PROTEIN"/>
    <property type="match status" value="1"/>
</dbReference>
<accession>A0A1I0BT41</accession>
<dbReference type="InterPro" id="IPR012910">
    <property type="entry name" value="Plug_dom"/>
</dbReference>
<dbReference type="Pfam" id="PF00593">
    <property type="entry name" value="TonB_dep_Rec_b-barrel"/>
    <property type="match status" value="1"/>
</dbReference>
<organism evidence="9 10">
    <name type="scientific">Thalassotalea agarivorans</name>
    <name type="common">Thalassomonas agarivorans</name>
    <dbReference type="NCBI Taxonomy" id="349064"/>
    <lineage>
        <taxon>Bacteria</taxon>
        <taxon>Pseudomonadati</taxon>
        <taxon>Pseudomonadota</taxon>
        <taxon>Gammaproteobacteria</taxon>
        <taxon>Alteromonadales</taxon>
        <taxon>Colwelliaceae</taxon>
        <taxon>Thalassotalea</taxon>
    </lineage>
</organism>
<dbReference type="Proteomes" id="UP000199308">
    <property type="component" value="Unassembled WGS sequence"/>
</dbReference>
<dbReference type="InterPro" id="IPR037066">
    <property type="entry name" value="Plug_dom_sf"/>
</dbReference>
<keyword evidence="6" id="KW-0732">Signal</keyword>
<keyword evidence="10" id="KW-1185">Reference proteome</keyword>
<evidence type="ECO:0000256" key="2">
    <source>
        <dbReference type="ARBA" id="ARBA00023136"/>
    </source>
</evidence>
<sequence length="994" mass="108128">MTSNKFMRPKLLSLTISSILAGTSVNAFAAEEAEQTADNTEVIEVTGIRSSVIKATDIKREASGVVDAINAEDIGKFPDTNLAESLQRITGVSIDRKNNEGNQITVRGFGPSFNLVTLNGRSMPFADSPKQEGAGGTQNRSFNFEQIASESVSGVQIYKTAKAEVASGGIGATVNIETAKPFNFDGFKAAYTIKGIADTSVEKGDSITPEISGMISNNFMDGTLGVLAAYSYSKRDSAQQIIATDGWLRQTGGNCELGYNTPFSPSCGGAGGSVDVSGIDPLRNPDGNIWLPQNYNMDISNHERERTNAQLVVQFAPMENIEFTLDYFASDYSTTVERFQTAHWIGNWVTAAADENGTLASITNGGGGTDFIGYYDEIETKNDSIGLNFAWQISETLAMTLDAHTSSSHAQPDGNISENSILLTNANFACYAYEVCYAGQFTLDYAMGSDLPILNDPDRWSDVNFNGNIHYLYDYADSGLGPYDASWVAGNLSIGRGNEVENTISQVKVDFDWINDSDSVFKGLKYGVGYIDFQYDTTWRMHLTGIQAFVPAAEDLMLVDRGDVGSEFGGDANLFPYFYQFDVKKLIDQSLEVAGGPSYNPEVYNEVNETTLSAYVSADFEMDIGEMPLEIVAGLRYEQTDVTGATRQVTPYALRYESLTELRPQFDDIPVYGNAELEGDYAYILPNIDASLELTDDIITRISVGRSLTRNDLTALRPAVSLANSRPAGPYLAYQGNSALKPYLSTNLDLSFEWYYDEGSYASIGYFQKWVDNYISNDTTSGKLYNADGVAYTDPSQGTLTPDSNPGTGCPESGSDIPACDGTVVPNAPDVNWLITTPVNKESASVNGIEVALQHLFGNSGFGTQINATFVDGDVEYDVTSVEEQTALIGLSNSANVVAFYEANGLQARIAYNWRDEFLAATDQLRAPDEPVFTEAYGQLDANVSYEIMPQLTVFVEGLNLTESTLRLHGRLSNQLISAQQFGARYNIGIRGTF</sequence>
<evidence type="ECO:0000256" key="6">
    <source>
        <dbReference type="SAM" id="SignalP"/>
    </source>
</evidence>
<feature type="chain" id="PRO_5011721136" evidence="6">
    <location>
        <begin position="30"/>
        <end position="994"/>
    </location>
</feature>
<dbReference type="Gene3D" id="2.40.170.20">
    <property type="entry name" value="TonB-dependent receptor, beta-barrel domain"/>
    <property type="match status" value="1"/>
</dbReference>
<keyword evidence="4" id="KW-0798">TonB box</keyword>
<dbReference type="EMBL" id="FOHK01000004">
    <property type="protein sequence ID" value="SET10216.1"/>
    <property type="molecule type" value="Genomic_DNA"/>
</dbReference>
<keyword evidence="9" id="KW-0675">Receptor</keyword>
<feature type="region of interest" description="Disordered" evidence="5">
    <location>
        <begin position="795"/>
        <end position="815"/>
    </location>
</feature>
<dbReference type="OrthoDB" id="8727862at2"/>
<evidence type="ECO:0000256" key="5">
    <source>
        <dbReference type="SAM" id="MobiDB-lite"/>
    </source>
</evidence>
<dbReference type="InterPro" id="IPR000531">
    <property type="entry name" value="Beta-barrel_TonB"/>
</dbReference>
<evidence type="ECO:0000259" key="7">
    <source>
        <dbReference type="Pfam" id="PF00593"/>
    </source>
</evidence>
<feature type="domain" description="TonB-dependent receptor-like beta-barrel" evidence="7">
    <location>
        <begin position="458"/>
        <end position="961"/>
    </location>
</feature>
<feature type="compositionally biased region" description="Polar residues" evidence="5">
    <location>
        <begin position="795"/>
        <end position="807"/>
    </location>
</feature>
<dbReference type="Gene3D" id="2.170.130.10">
    <property type="entry name" value="TonB-dependent receptor, plug domain"/>
    <property type="match status" value="1"/>
</dbReference>
<dbReference type="GO" id="GO:0009279">
    <property type="term" value="C:cell outer membrane"/>
    <property type="evidence" value="ECO:0007669"/>
    <property type="project" value="UniProtKB-SubCell"/>
</dbReference>
<feature type="domain" description="TonB-dependent receptor plug" evidence="8">
    <location>
        <begin position="59"/>
        <end position="172"/>
    </location>
</feature>
<dbReference type="SUPFAM" id="SSF56935">
    <property type="entry name" value="Porins"/>
    <property type="match status" value="1"/>
</dbReference>
<name>A0A1I0BT41_THASX</name>
<proteinExistence type="inferred from homology"/>
<evidence type="ECO:0000313" key="10">
    <source>
        <dbReference type="Proteomes" id="UP000199308"/>
    </source>
</evidence>
<gene>
    <name evidence="9" type="ORF">SAMN05660429_01048</name>
</gene>
<feature type="signal peptide" evidence="6">
    <location>
        <begin position="1"/>
        <end position="29"/>
    </location>
</feature>
<evidence type="ECO:0000256" key="1">
    <source>
        <dbReference type="ARBA" id="ARBA00004442"/>
    </source>
</evidence>
<dbReference type="PANTHER" id="PTHR40980:SF3">
    <property type="entry name" value="TONB-DEPENDENT RECEPTOR-LIKE BETA-BARREL DOMAIN-CONTAINING PROTEIN"/>
    <property type="match status" value="1"/>
</dbReference>
<keyword evidence="3" id="KW-0998">Cell outer membrane</keyword>
<protein>
    <submittedName>
        <fullName evidence="9">TonB-dependent receptor</fullName>
    </submittedName>
</protein>
<dbReference type="AlphaFoldDB" id="A0A1I0BT41"/>
<evidence type="ECO:0000256" key="3">
    <source>
        <dbReference type="ARBA" id="ARBA00023237"/>
    </source>
</evidence>
<dbReference type="Pfam" id="PF07715">
    <property type="entry name" value="Plug"/>
    <property type="match status" value="1"/>
</dbReference>
<reference evidence="9 10" key="1">
    <citation type="submission" date="2016-10" db="EMBL/GenBank/DDBJ databases">
        <authorList>
            <person name="de Groot N.N."/>
        </authorList>
    </citation>
    <scope>NUCLEOTIDE SEQUENCE [LARGE SCALE GENOMIC DNA]</scope>
    <source>
        <strain evidence="9 10">DSM 19706</strain>
    </source>
</reference>
<dbReference type="RefSeq" id="WP_093328254.1">
    <property type="nucleotide sequence ID" value="NZ_AP027363.1"/>
</dbReference>
<comment type="subcellular location">
    <subcellularLocation>
        <location evidence="1 4">Cell outer membrane</location>
    </subcellularLocation>
</comment>
<comment type="similarity">
    <text evidence="4">Belongs to the TonB-dependent receptor family.</text>
</comment>
<evidence type="ECO:0000313" key="9">
    <source>
        <dbReference type="EMBL" id="SET10216.1"/>
    </source>
</evidence>
<dbReference type="NCBIfam" id="TIGR01782">
    <property type="entry name" value="TonB-Xanth-Caul"/>
    <property type="match status" value="1"/>
</dbReference>
<dbReference type="InterPro" id="IPR036942">
    <property type="entry name" value="Beta-barrel_TonB_sf"/>
</dbReference>
<evidence type="ECO:0000256" key="4">
    <source>
        <dbReference type="RuleBase" id="RU003357"/>
    </source>
</evidence>